<keyword evidence="3 7" id="KW-1003">Cell membrane</keyword>
<comment type="subcellular location">
    <subcellularLocation>
        <location evidence="1 7">Cell membrane</location>
        <topology evidence="1 7">Multi-pass membrane protein</topology>
    </subcellularLocation>
</comment>
<evidence type="ECO:0000256" key="2">
    <source>
        <dbReference type="ARBA" id="ARBA00010792"/>
    </source>
</evidence>
<gene>
    <name evidence="9" type="ORF">MON41_17885</name>
</gene>
<dbReference type="Proteomes" id="UP001201985">
    <property type="component" value="Unassembled WGS sequence"/>
</dbReference>
<proteinExistence type="inferred from homology"/>
<comment type="caution">
    <text evidence="9">The sequence shown here is derived from an EMBL/GenBank/DDBJ whole genome shotgun (WGS) entry which is preliminary data.</text>
</comment>
<evidence type="ECO:0000256" key="4">
    <source>
        <dbReference type="ARBA" id="ARBA00022692"/>
    </source>
</evidence>
<evidence type="ECO:0000259" key="8">
    <source>
        <dbReference type="Pfam" id="PF09335"/>
    </source>
</evidence>
<dbReference type="RefSeq" id="WP_120010325.1">
    <property type="nucleotide sequence ID" value="NZ_JALBUU010000038.1"/>
</dbReference>
<dbReference type="Pfam" id="PF09335">
    <property type="entry name" value="VTT_dom"/>
    <property type="match status" value="1"/>
</dbReference>
<feature type="transmembrane region" description="Helical" evidence="7">
    <location>
        <begin position="124"/>
        <end position="142"/>
    </location>
</feature>
<evidence type="ECO:0000256" key="7">
    <source>
        <dbReference type="RuleBase" id="RU367016"/>
    </source>
</evidence>
<feature type="transmembrane region" description="Helical" evidence="7">
    <location>
        <begin position="179"/>
        <end position="199"/>
    </location>
</feature>
<accession>A0ABS9W8N9</accession>
<feature type="transmembrane region" description="Helical" evidence="7">
    <location>
        <begin position="154"/>
        <end position="173"/>
    </location>
</feature>
<reference evidence="9 10" key="1">
    <citation type="submission" date="2022-03" db="EMBL/GenBank/DDBJ databases">
        <title>Complete genome analysis of Roseomonas KG 17.1 : a prolific producer of plant growth promoters.</title>
        <authorList>
            <person name="Saadouli I."/>
            <person name="Najjari A."/>
            <person name="Mosbah A."/>
            <person name="Ouzari H.I."/>
        </authorList>
    </citation>
    <scope>NUCLEOTIDE SEQUENCE [LARGE SCALE GENOMIC DNA]</scope>
    <source>
        <strain evidence="9 10">KG17-1</strain>
    </source>
</reference>
<evidence type="ECO:0000256" key="6">
    <source>
        <dbReference type="ARBA" id="ARBA00023136"/>
    </source>
</evidence>
<dbReference type="InterPro" id="IPR032816">
    <property type="entry name" value="VTT_dom"/>
</dbReference>
<evidence type="ECO:0000256" key="1">
    <source>
        <dbReference type="ARBA" id="ARBA00004651"/>
    </source>
</evidence>
<keyword evidence="4 7" id="KW-0812">Transmembrane</keyword>
<protein>
    <submittedName>
        <fullName evidence="9">DedA family protein</fullName>
    </submittedName>
</protein>
<dbReference type="InterPro" id="IPR032818">
    <property type="entry name" value="DedA-like"/>
</dbReference>
<feature type="domain" description="VTT" evidence="8">
    <location>
        <begin position="40"/>
        <end position="160"/>
    </location>
</feature>
<dbReference type="PANTHER" id="PTHR30353">
    <property type="entry name" value="INNER MEMBRANE PROTEIN DEDA-RELATED"/>
    <property type="match status" value="1"/>
</dbReference>
<keyword evidence="10" id="KW-1185">Reference proteome</keyword>
<feature type="transmembrane region" description="Helical" evidence="7">
    <location>
        <begin position="12"/>
        <end position="30"/>
    </location>
</feature>
<sequence length="206" mass="22437">MQEHLVAPFLNWAEAHSAWAPAIVFLLAFIESLPVIGLAVPGTALLLGIGMLIALDLLPALPTVLAAIVGAALGDSFGYAVARRMGPRLVRRYLPVRWRRAYARALLMFRRWGWWAVFASRFFAPLRAFVPVIAGLSAMTALRFQTANVTSAVIWALLLLMPALLAEWAATLLPRNVDVAWLAAGGLALLASGLFAAWWRRRAGPT</sequence>
<keyword evidence="5 7" id="KW-1133">Transmembrane helix</keyword>
<keyword evidence="6 7" id="KW-0472">Membrane</keyword>
<dbReference type="EMBL" id="JALBUU010000038">
    <property type="protein sequence ID" value="MCI0755578.1"/>
    <property type="molecule type" value="Genomic_DNA"/>
</dbReference>
<organism evidence="9 10">
    <name type="scientific">Teichococcus vastitatis</name>
    <dbReference type="NCBI Taxonomy" id="2307076"/>
    <lineage>
        <taxon>Bacteria</taxon>
        <taxon>Pseudomonadati</taxon>
        <taxon>Pseudomonadota</taxon>
        <taxon>Alphaproteobacteria</taxon>
        <taxon>Acetobacterales</taxon>
        <taxon>Roseomonadaceae</taxon>
        <taxon>Roseomonas</taxon>
    </lineage>
</organism>
<evidence type="ECO:0000313" key="10">
    <source>
        <dbReference type="Proteomes" id="UP001201985"/>
    </source>
</evidence>
<evidence type="ECO:0000313" key="9">
    <source>
        <dbReference type="EMBL" id="MCI0755578.1"/>
    </source>
</evidence>
<comment type="similarity">
    <text evidence="2 7">Belongs to the DedA family.</text>
</comment>
<name>A0ABS9W8N9_9PROT</name>
<dbReference type="PANTHER" id="PTHR30353:SF15">
    <property type="entry name" value="INNER MEMBRANE PROTEIN YABI"/>
    <property type="match status" value="1"/>
</dbReference>
<evidence type="ECO:0000256" key="5">
    <source>
        <dbReference type="ARBA" id="ARBA00022989"/>
    </source>
</evidence>
<evidence type="ECO:0000256" key="3">
    <source>
        <dbReference type="ARBA" id="ARBA00022475"/>
    </source>
</evidence>